<keyword evidence="8" id="KW-0547">Nucleotide-binding</keyword>
<evidence type="ECO:0000256" key="2">
    <source>
        <dbReference type="ARBA" id="ARBA00006683"/>
    </source>
</evidence>
<dbReference type="InterPro" id="IPR050445">
    <property type="entry name" value="Bact_polysacc_biosynth/exp"/>
</dbReference>
<evidence type="ECO:0000256" key="7">
    <source>
        <dbReference type="ARBA" id="ARBA00022692"/>
    </source>
</evidence>
<dbReference type="SUPFAM" id="SSF52540">
    <property type="entry name" value="P-loop containing nucleoside triphosphate hydrolases"/>
    <property type="match status" value="1"/>
</dbReference>
<organism evidence="18 19">
    <name type="scientific">Jatrophihabitans endophyticus</name>
    <dbReference type="NCBI Taxonomy" id="1206085"/>
    <lineage>
        <taxon>Bacteria</taxon>
        <taxon>Bacillati</taxon>
        <taxon>Actinomycetota</taxon>
        <taxon>Actinomycetes</taxon>
        <taxon>Jatrophihabitantales</taxon>
        <taxon>Jatrophihabitantaceae</taxon>
        <taxon>Jatrophihabitans</taxon>
    </lineage>
</organism>
<dbReference type="CDD" id="cd05387">
    <property type="entry name" value="BY-kinase"/>
    <property type="match status" value="1"/>
</dbReference>
<accession>A0A1M5IQ16</accession>
<evidence type="ECO:0000256" key="11">
    <source>
        <dbReference type="ARBA" id="ARBA00022989"/>
    </source>
</evidence>
<dbReference type="GO" id="GO:0005886">
    <property type="term" value="C:plasma membrane"/>
    <property type="evidence" value="ECO:0007669"/>
    <property type="project" value="UniProtKB-SubCell"/>
</dbReference>
<dbReference type="Pfam" id="PF10609">
    <property type="entry name" value="ParA"/>
    <property type="match status" value="1"/>
</dbReference>
<dbReference type="InterPro" id="IPR032807">
    <property type="entry name" value="GNVR"/>
</dbReference>
<feature type="compositionally biased region" description="Basic and acidic residues" evidence="15">
    <location>
        <begin position="450"/>
        <end position="462"/>
    </location>
</feature>
<dbReference type="Pfam" id="PF13807">
    <property type="entry name" value="GNVR"/>
    <property type="match status" value="1"/>
</dbReference>
<dbReference type="PANTHER" id="PTHR32309">
    <property type="entry name" value="TYROSINE-PROTEIN KINASE"/>
    <property type="match status" value="1"/>
</dbReference>
<evidence type="ECO:0000256" key="9">
    <source>
        <dbReference type="ARBA" id="ARBA00022777"/>
    </source>
</evidence>
<keyword evidence="7" id="KW-0812">Transmembrane</keyword>
<evidence type="ECO:0000256" key="14">
    <source>
        <dbReference type="ARBA" id="ARBA00051245"/>
    </source>
</evidence>
<dbReference type="GO" id="GO:0004715">
    <property type="term" value="F:non-membrane spanning protein tyrosine kinase activity"/>
    <property type="evidence" value="ECO:0007669"/>
    <property type="project" value="UniProtKB-EC"/>
</dbReference>
<protein>
    <recommendedName>
        <fullName evidence="4">non-specific protein-tyrosine kinase</fullName>
        <ecNumber evidence="4">2.7.10.2</ecNumber>
    </recommendedName>
</protein>
<feature type="region of interest" description="Disordered" evidence="15">
    <location>
        <begin position="450"/>
        <end position="487"/>
    </location>
</feature>
<dbReference type="RefSeq" id="WP_073389139.1">
    <property type="nucleotide sequence ID" value="NZ_FQVU01000002.1"/>
</dbReference>
<sequence>MDPREFLRILRRGWPLVLVCTVLGVAAGIGLTAATSKVYEASVEVFVATSPTSDASQLAQGNAFTSDRVQSYTSVANSPDVTDAVVARTRLGLTSQQLADKITADAPQNKTLINLHVTDGSPTRAARLANAVAEEFDSVVARKVEQTDSAGKPVVKLTVIHPATVPTSPVKPNRTVNVGLGFVLGLLVGLGLVVLRDLLDNTVKGPADFENVGVPVLGMIPLDKRTARTPVAFRGDPHSTRSEAYRQLRTNLQFVKVDNAPRIIAVTSAIPGEGKSTTSMNLAAALAEAGHRVCLIEADLRRPTIGKTLGLVTDVGFTTVLIGRTSVLDALQNIGRNLAVLTSGPVPPNPSELLNSEQARNVIAEVAAHVDYTVIDTAPLLPVADGAEVAAMSQATVVVHRAGKTTREQARRSVAALEKVGEAPVGVVLNMVSRTTGRYDYENNYYYTYRPERDGHGKRGEGAAELSPDQLTPQDRDTATDETVPGR</sequence>
<keyword evidence="19" id="KW-1185">Reference proteome</keyword>
<dbReference type="InterPro" id="IPR027417">
    <property type="entry name" value="P-loop_NTPase"/>
</dbReference>
<evidence type="ECO:0000256" key="15">
    <source>
        <dbReference type="SAM" id="MobiDB-lite"/>
    </source>
</evidence>
<evidence type="ECO:0000313" key="19">
    <source>
        <dbReference type="Proteomes" id="UP000186132"/>
    </source>
</evidence>
<dbReference type="FunFam" id="3.40.50.300:FF:000527">
    <property type="entry name" value="Tyrosine-protein kinase etk"/>
    <property type="match status" value="1"/>
</dbReference>
<gene>
    <name evidence="18" type="ORF">SAMN05443575_1959</name>
</gene>
<evidence type="ECO:0000256" key="13">
    <source>
        <dbReference type="ARBA" id="ARBA00023137"/>
    </source>
</evidence>
<evidence type="ECO:0000313" key="18">
    <source>
        <dbReference type="EMBL" id="SHG30040.1"/>
    </source>
</evidence>
<comment type="subcellular location">
    <subcellularLocation>
        <location evidence="1">Cell membrane</location>
        <topology evidence="1">Multi-pass membrane protein</topology>
    </subcellularLocation>
</comment>
<dbReference type="OrthoDB" id="9812433at2"/>
<evidence type="ECO:0000259" key="17">
    <source>
        <dbReference type="Pfam" id="PF13807"/>
    </source>
</evidence>
<evidence type="ECO:0000256" key="5">
    <source>
        <dbReference type="ARBA" id="ARBA00022475"/>
    </source>
</evidence>
<keyword evidence="5" id="KW-1003">Cell membrane</keyword>
<keyword evidence="10" id="KW-0067">ATP-binding</keyword>
<evidence type="ECO:0000256" key="4">
    <source>
        <dbReference type="ARBA" id="ARBA00011903"/>
    </source>
</evidence>
<keyword evidence="12" id="KW-0472">Membrane</keyword>
<dbReference type="GO" id="GO:0042802">
    <property type="term" value="F:identical protein binding"/>
    <property type="evidence" value="ECO:0007669"/>
    <property type="project" value="UniProtKB-ARBA"/>
</dbReference>
<comment type="similarity">
    <text evidence="2">Belongs to the CpsC/CapA family.</text>
</comment>
<dbReference type="Proteomes" id="UP000186132">
    <property type="component" value="Unassembled WGS sequence"/>
</dbReference>
<evidence type="ECO:0000256" key="12">
    <source>
        <dbReference type="ARBA" id="ARBA00023136"/>
    </source>
</evidence>
<feature type="domain" description="Tyrosine-protein kinase G-rich" evidence="17">
    <location>
        <begin position="154"/>
        <end position="197"/>
    </location>
</feature>
<dbReference type="PANTHER" id="PTHR32309:SF13">
    <property type="entry name" value="FERRIC ENTEROBACTIN TRANSPORT PROTEIN FEPE"/>
    <property type="match status" value="1"/>
</dbReference>
<name>A0A1M5IQ16_9ACTN</name>
<evidence type="ECO:0000256" key="6">
    <source>
        <dbReference type="ARBA" id="ARBA00022679"/>
    </source>
</evidence>
<comment type="catalytic activity">
    <reaction evidence="14">
        <text>L-tyrosyl-[protein] + ATP = O-phospho-L-tyrosyl-[protein] + ADP + H(+)</text>
        <dbReference type="Rhea" id="RHEA:10596"/>
        <dbReference type="Rhea" id="RHEA-COMP:10136"/>
        <dbReference type="Rhea" id="RHEA-COMP:20101"/>
        <dbReference type="ChEBI" id="CHEBI:15378"/>
        <dbReference type="ChEBI" id="CHEBI:30616"/>
        <dbReference type="ChEBI" id="CHEBI:46858"/>
        <dbReference type="ChEBI" id="CHEBI:61978"/>
        <dbReference type="ChEBI" id="CHEBI:456216"/>
        <dbReference type="EC" id="2.7.10.2"/>
    </reaction>
</comment>
<dbReference type="Gene3D" id="3.40.50.300">
    <property type="entry name" value="P-loop containing nucleotide triphosphate hydrolases"/>
    <property type="match status" value="1"/>
</dbReference>
<dbReference type="STRING" id="1206085.SAMN05443575_1959"/>
<dbReference type="Pfam" id="PF02706">
    <property type="entry name" value="Wzz"/>
    <property type="match status" value="1"/>
</dbReference>
<dbReference type="EC" id="2.7.10.2" evidence="4"/>
<keyword evidence="13" id="KW-0829">Tyrosine-protein kinase</keyword>
<comment type="similarity">
    <text evidence="3">Belongs to the CpsD/CapB family.</text>
</comment>
<evidence type="ECO:0000256" key="1">
    <source>
        <dbReference type="ARBA" id="ARBA00004651"/>
    </source>
</evidence>
<evidence type="ECO:0000259" key="16">
    <source>
        <dbReference type="Pfam" id="PF02706"/>
    </source>
</evidence>
<dbReference type="AlphaFoldDB" id="A0A1M5IQ16"/>
<keyword evidence="9" id="KW-0418">Kinase</keyword>
<dbReference type="InterPro" id="IPR033756">
    <property type="entry name" value="YlxH/NBP35"/>
</dbReference>
<evidence type="ECO:0000256" key="10">
    <source>
        <dbReference type="ARBA" id="ARBA00022840"/>
    </source>
</evidence>
<dbReference type="InterPro" id="IPR005702">
    <property type="entry name" value="Wzc-like_C"/>
</dbReference>
<dbReference type="InterPro" id="IPR003856">
    <property type="entry name" value="LPS_length_determ_N"/>
</dbReference>
<reference evidence="18 19" key="1">
    <citation type="submission" date="2016-11" db="EMBL/GenBank/DDBJ databases">
        <authorList>
            <person name="Jaros S."/>
            <person name="Januszkiewicz K."/>
            <person name="Wedrychowicz H."/>
        </authorList>
    </citation>
    <scope>NUCLEOTIDE SEQUENCE [LARGE SCALE GENOMIC DNA]</scope>
    <source>
        <strain evidence="18 19">DSM 45627</strain>
    </source>
</reference>
<dbReference type="NCBIfam" id="TIGR01007">
    <property type="entry name" value="eps_fam"/>
    <property type="match status" value="1"/>
</dbReference>
<keyword evidence="6" id="KW-0808">Transferase</keyword>
<proteinExistence type="inferred from homology"/>
<keyword evidence="11" id="KW-1133">Transmembrane helix</keyword>
<evidence type="ECO:0000256" key="3">
    <source>
        <dbReference type="ARBA" id="ARBA00007316"/>
    </source>
</evidence>
<feature type="domain" description="Polysaccharide chain length determinant N-terminal" evidence="16">
    <location>
        <begin position="4"/>
        <end position="87"/>
    </location>
</feature>
<dbReference type="EMBL" id="FQVU01000002">
    <property type="protein sequence ID" value="SHG30040.1"/>
    <property type="molecule type" value="Genomic_DNA"/>
</dbReference>
<evidence type="ECO:0000256" key="8">
    <source>
        <dbReference type="ARBA" id="ARBA00022741"/>
    </source>
</evidence>
<dbReference type="GO" id="GO:0005524">
    <property type="term" value="F:ATP binding"/>
    <property type="evidence" value="ECO:0007669"/>
    <property type="project" value="UniProtKB-KW"/>
</dbReference>